<feature type="transmembrane region" description="Helical" evidence="7">
    <location>
        <begin position="174"/>
        <end position="196"/>
    </location>
</feature>
<dbReference type="GeneID" id="93203132"/>
<dbReference type="HOGENOM" id="CLU_019824_4_0_4"/>
<evidence type="ECO:0000256" key="6">
    <source>
        <dbReference type="ARBA" id="ARBA00023136"/>
    </source>
</evidence>
<feature type="transmembrane region" description="Helical" evidence="7">
    <location>
        <begin position="138"/>
        <end position="162"/>
    </location>
</feature>
<keyword evidence="6 7" id="KW-0472">Membrane</keyword>
<keyword evidence="3 7" id="KW-0997">Cell inner membrane</keyword>
<dbReference type="RefSeq" id="WP_003812141.1">
    <property type="nucleotide sequence ID" value="NC_019382.1"/>
</dbReference>
<evidence type="ECO:0000259" key="8">
    <source>
        <dbReference type="Pfam" id="PF06808"/>
    </source>
</evidence>
<feature type="transmembrane region" description="Helical" evidence="7">
    <location>
        <begin position="318"/>
        <end position="351"/>
    </location>
</feature>
<name>A0A0C6P1Q1_BORBO</name>
<comment type="subunit">
    <text evidence="7">The complex comprises the extracytoplasmic solute receptor protein and the two transmembrane proteins.</text>
</comment>
<feature type="transmembrane region" description="Helical" evidence="7">
    <location>
        <begin position="12"/>
        <end position="35"/>
    </location>
</feature>
<feature type="transmembrane region" description="Helical" evidence="7">
    <location>
        <begin position="409"/>
        <end position="429"/>
    </location>
</feature>
<accession>A0A0C6P1Q1</accession>
<comment type="similarity">
    <text evidence="7">Belongs to the TRAP transporter large permease family.</text>
</comment>
<evidence type="ECO:0000313" key="9">
    <source>
        <dbReference type="EMBL" id="CCJ52183.1"/>
    </source>
</evidence>
<evidence type="ECO:0000256" key="4">
    <source>
        <dbReference type="ARBA" id="ARBA00022692"/>
    </source>
</evidence>
<dbReference type="GO" id="GO:0022857">
    <property type="term" value="F:transmembrane transporter activity"/>
    <property type="evidence" value="ECO:0007669"/>
    <property type="project" value="UniProtKB-UniRule"/>
</dbReference>
<dbReference type="PANTHER" id="PTHR33362">
    <property type="entry name" value="SIALIC ACID TRAP TRANSPORTER PERMEASE PROTEIN SIAT-RELATED"/>
    <property type="match status" value="1"/>
</dbReference>
<evidence type="ECO:0000256" key="5">
    <source>
        <dbReference type="ARBA" id="ARBA00022989"/>
    </source>
</evidence>
<gene>
    <name evidence="9" type="ORF">BN112_0265</name>
</gene>
<evidence type="ECO:0000256" key="2">
    <source>
        <dbReference type="ARBA" id="ARBA00022475"/>
    </source>
</evidence>
<comment type="caution">
    <text evidence="7">Lacks conserved residue(s) required for the propagation of feature annotation.</text>
</comment>
<protein>
    <recommendedName>
        <fullName evidence="7">TRAP transporter large permease protein</fullName>
    </recommendedName>
</protein>
<evidence type="ECO:0000256" key="1">
    <source>
        <dbReference type="ARBA" id="ARBA00004429"/>
    </source>
</evidence>
<dbReference type="KEGG" id="bbh:BN112_0265"/>
<evidence type="ECO:0000313" key="10">
    <source>
        <dbReference type="Proteomes" id="UP000007564"/>
    </source>
</evidence>
<organism evidence="9 10">
    <name type="scientific">Bordetella bronchiseptica 253</name>
    <dbReference type="NCBI Taxonomy" id="568707"/>
    <lineage>
        <taxon>Bacteria</taxon>
        <taxon>Pseudomonadati</taxon>
        <taxon>Pseudomonadota</taxon>
        <taxon>Betaproteobacteria</taxon>
        <taxon>Burkholderiales</taxon>
        <taxon>Alcaligenaceae</taxon>
        <taxon>Bordetella</taxon>
    </lineage>
</organism>
<evidence type="ECO:0000256" key="7">
    <source>
        <dbReference type="RuleBase" id="RU369079"/>
    </source>
</evidence>
<evidence type="ECO:0000256" key="3">
    <source>
        <dbReference type="ARBA" id="ARBA00022519"/>
    </source>
</evidence>
<dbReference type="Pfam" id="PF06808">
    <property type="entry name" value="DctM"/>
    <property type="match status" value="1"/>
</dbReference>
<reference evidence="9 10" key="1">
    <citation type="journal article" date="2012" name="BMC Genomics">
        <title>Comparative genomics of the classical Bordetella subspecies: the evolution and exchange of virulence-associated diversity amongst closely related pathogens.</title>
        <authorList>
            <person name="Park J."/>
            <person name="Zhang Y."/>
            <person name="Buboltz A.M."/>
            <person name="Zhang X."/>
            <person name="Schuster S.C."/>
            <person name="Ahuja U."/>
            <person name="Liu M."/>
            <person name="Miller J.F."/>
            <person name="Sebaihia M."/>
            <person name="Bentley S.D."/>
            <person name="Parkhill J."/>
            <person name="Harvill E.T."/>
        </authorList>
    </citation>
    <scope>NUCLEOTIDE SEQUENCE [LARGE SCALE GENOMIC DNA]</scope>
    <source>
        <strain evidence="9 10">253</strain>
    </source>
</reference>
<comment type="function">
    <text evidence="7">Part of the tripartite ATP-independent periplasmic (TRAP) transport system.</text>
</comment>
<keyword evidence="5 7" id="KW-1133">Transmembrane helix</keyword>
<keyword evidence="4 7" id="KW-0812">Transmembrane</keyword>
<dbReference type="InterPro" id="IPR004681">
    <property type="entry name" value="TRAP_DctM"/>
</dbReference>
<feature type="transmembrane region" description="Helical" evidence="7">
    <location>
        <begin position="358"/>
        <end position="389"/>
    </location>
</feature>
<keyword evidence="2" id="KW-1003">Cell membrane</keyword>
<keyword evidence="7" id="KW-0813">Transport</keyword>
<dbReference type="AlphaFoldDB" id="A0A0C6P1Q1"/>
<dbReference type="NCBIfam" id="TIGR00786">
    <property type="entry name" value="dctM"/>
    <property type="match status" value="1"/>
</dbReference>
<feature type="transmembrane region" description="Helical" evidence="7">
    <location>
        <begin position="55"/>
        <end position="73"/>
    </location>
</feature>
<dbReference type="InterPro" id="IPR010656">
    <property type="entry name" value="DctM"/>
</dbReference>
<dbReference type="GO" id="GO:0005886">
    <property type="term" value="C:plasma membrane"/>
    <property type="evidence" value="ECO:0007669"/>
    <property type="project" value="UniProtKB-SubCell"/>
</dbReference>
<sequence length="430" mass="45957">MIESLSALGAMLALVFMRVPVAFAMALVGFVGLGLLRGWPPAYAMAGSVIYESGFQYLLSVLPLFILMGNFVTESRMSRELYAAAHALLGHRRGGLAMSTIAACGGFGAICGSSLATAATMAKVAYPEMRRMGYSEKLAAGSIAAGGTLGVLIPPSIIMVVYCLLTEQSIGKMFAAGVLPGVLAILCYMAAVAWVVRRDPAAGPRGPRSTWPHTLHALRQVWMVLALIGMLLGGIYGGLFTPAEAAGVGAFLSFLFACSRRAMTWRRFLDVVVESAKTTGMIFVVMIGALMLANFINFTSLPQDLLDVVARHQLSPLTVILAICVIYIVLGCVLESMSMILLTVPVFYPLVQSLGFDLIWFGVIVVVVTEISFITPPFGMNVFVLRGLLPGVSTPTIFRGVMPFVVSDVVRLAILVLFPSISLLLPSYVR</sequence>
<feature type="transmembrane region" description="Helical" evidence="7">
    <location>
        <begin position="280"/>
        <end position="298"/>
    </location>
</feature>
<dbReference type="OrthoDB" id="9796052at2"/>
<dbReference type="EMBL" id="HE965806">
    <property type="protein sequence ID" value="CCJ52183.1"/>
    <property type="molecule type" value="Genomic_DNA"/>
</dbReference>
<feature type="domain" description="TRAP C4-dicarboxylate transport system permease DctM subunit" evidence="8">
    <location>
        <begin position="8"/>
        <end position="420"/>
    </location>
</feature>
<feature type="transmembrane region" description="Helical" evidence="7">
    <location>
        <begin position="217"/>
        <end position="236"/>
    </location>
</feature>
<dbReference type="PIRSF" id="PIRSF006066">
    <property type="entry name" value="HI0050"/>
    <property type="match status" value="1"/>
</dbReference>
<proteinExistence type="inferred from homology"/>
<dbReference type="PANTHER" id="PTHR33362:SF5">
    <property type="entry name" value="C4-DICARBOXYLATE TRAP TRANSPORTER LARGE PERMEASE PROTEIN DCTM"/>
    <property type="match status" value="1"/>
</dbReference>
<dbReference type="Proteomes" id="UP000007564">
    <property type="component" value="Chromosome"/>
</dbReference>
<comment type="subcellular location">
    <subcellularLocation>
        <location evidence="1 7">Cell inner membrane</location>
        <topology evidence="1 7">Multi-pass membrane protein</topology>
    </subcellularLocation>
</comment>